<dbReference type="Proteomes" id="UP000077752">
    <property type="component" value="Unassembled WGS sequence"/>
</dbReference>
<reference evidence="1 2" key="1">
    <citation type="submission" date="2016-03" db="EMBL/GenBank/DDBJ databases">
        <title>Draft Genome Assembly of Pseudomonas putida strain CBF10-2.</title>
        <authorList>
            <person name="Iyer R.S."/>
            <person name="Damania A."/>
        </authorList>
    </citation>
    <scope>NUCLEOTIDE SEQUENCE [LARGE SCALE GENOMIC DNA]</scope>
    <source>
        <strain evidence="1 2">CBF10-2</strain>
    </source>
</reference>
<evidence type="ECO:0000313" key="2">
    <source>
        <dbReference type="Proteomes" id="UP000077752"/>
    </source>
</evidence>
<accession>A0A177SGB1</accession>
<gene>
    <name evidence="1" type="ORF">AYO28_25165</name>
</gene>
<organism evidence="1 2">
    <name type="scientific">Pseudomonas putida</name>
    <name type="common">Arthrobacter siderocapsulatus</name>
    <dbReference type="NCBI Taxonomy" id="303"/>
    <lineage>
        <taxon>Bacteria</taxon>
        <taxon>Pseudomonadati</taxon>
        <taxon>Pseudomonadota</taxon>
        <taxon>Gammaproteobacteria</taxon>
        <taxon>Pseudomonadales</taxon>
        <taxon>Pseudomonadaceae</taxon>
        <taxon>Pseudomonas</taxon>
    </lineage>
</organism>
<protein>
    <submittedName>
        <fullName evidence="1">Uncharacterized protein</fullName>
    </submittedName>
</protein>
<dbReference type="EMBL" id="LUCV01000039">
    <property type="protein sequence ID" value="OAI88002.1"/>
    <property type="molecule type" value="Genomic_DNA"/>
</dbReference>
<dbReference type="AlphaFoldDB" id="A0A177SGB1"/>
<evidence type="ECO:0000313" key="1">
    <source>
        <dbReference type="EMBL" id="OAI88002.1"/>
    </source>
</evidence>
<comment type="caution">
    <text evidence="1">The sequence shown here is derived from an EMBL/GenBank/DDBJ whole genome shotgun (WGS) entry which is preliminary data.</text>
</comment>
<proteinExistence type="predicted"/>
<name>A0A177SGB1_PSEPU</name>
<sequence>MTSVYKTDFGNGMVIYADDYVNSGRWVFDCTYTRLISRERLPPPLEELSALKAVPIGRMHSMDNLEAAFTKKAIEAIAARPGWYKNLQYVYSSLGEFTGIQSHKFFLVANYAGHQWAVEASQNLWSNGKYRFDIGGRRYDPETYVDYKKAFKAAVTSCPAPQ</sequence>